<gene>
    <name evidence="1" type="ORF">EXIGLDRAFT_730063</name>
</gene>
<keyword evidence="2" id="KW-1185">Reference proteome</keyword>
<reference evidence="1 2" key="1">
    <citation type="journal article" date="2016" name="Mol. Biol. Evol.">
        <title>Comparative Genomics of Early-Diverging Mushroom-Forming Fungi Provides Insights into the Origins of Lignocellulose Decay Capabilities.</title>
        <authorList>
            <person name="Nagy L.G."/>
            <person name="Riley R."/>
            <person name="Tritt A."/>
            <person name="Adam C."/>
            <person name="Daum C."/>
            <person name="Floudas D."/>
            <person name="Sun H."/>
            <person name="Yadav J.S."/>
            <person name="Pangilinan J."/>
            <person name="Larsson K.H."/>
            <person name="Matsuura K."/>
            <person name="Barry K."/>
            <person name="Labutti K."/>
            <person name="Kuo R."/>
            <person name="Ohm R.A."/>
            <person name="Bhattacharya S.S."/>
            <person name="Shirouzu T."/>
            <person name="Yoshinaga Y."/>
            <person name="Martin F.M."/>
            <person name="Grigoriev I.V."/>
            <person name="Hibbett D.S."/>
        </authorList>
    </citation>
    <scope>NUCLEOTIDE SEQUENCE [LARGE SCALE GENOMIC DNA]</scope>
    <source>
        <strain evidence="1 2">HHB12029</strain>
    </source>
</reference>
<evidence type="ECO:0000313" key="2">
    <source>
        <dbReference type="Proteomes" id="UP000077266"/>
    </source>
</evidence>
<dbReference type="AlphaFoldDB" id="A0A165LCI4"/>
<dbReference type="EMBL" id="KV425927">
    <property type="protein sequence ID" value="KZV97678.1"/>
    <property type="molecule type" value="Genomic_DNA"/>
</dbReference>
<dbReference type="InParanoid" id="A0A165LCI4"/>
<name>A0A165LCI4_EXIGL</name>
<proteinExistence type="predicted"/>
<sequence>MSSPPQVVFSSDVQRLAGWAERTGLPLPGTAEALGSPYARAHRWLSSFKGTLVTKYGWRDAPQSGDSSRLLFSIGLQPTSSSGVPRAPALSLALPKHPSSFFSPERKLQWQMTFHSTAFFTMRFSQPPIQDMLYLLQCLIPGMVVVAKVEDVPGEAIYTTSRGLPPPEWVQAHQEMLVDVFGAQHYRQLFRAASTDRMTYYIETRRH</sequence>
<dbReference type="Proteomes" id="UP000077266">
    <property type="component" value="Unassembled WGS sequence"/>
</dbReference>
<evidence type="ECO:0000313" key="1">
    <source>
        <dbReference type="EMBL" id="KZV97678.1"/>
    </source>
</evidence>
<dbReference type="OrthoDB" id="3209743at2759"/>
<accession>A0A165LCI4</accession>
<protein>
    <submittedName>
        <fullName evidence="1">Uncharacterized protein</fullName>
    </submittedName>
</protein>
<organism evidence="1 2">
    <name type="scientific">Exidia glandulosa HHB12029</name>
    <dbReference type="NCBI Taxonomy" id="1314781"/>
    <lineage>
        <taxon>Eukaryota</taxon>
        <taxon>Fungi</taxon>
        <taxon>Dikarya</taxon>
        <taxon>Basidiomycota</taxon>
        <taxon>Agaricomycotina</taxon>
        <taxon>Agaricomycetes</taxon>
        <taxon>Auriculariales</taxon>
        <taxon>Exidiaceae</taxon>
        <taxon>Exidia</taxon>
    </lineage>
</organism>